<dbReference type="EMBL" id="CP015005">
    <property type="protein sequence ID" value="AMS40498.1"/>
    <property type="molecule type" value="Genomic_DNA"/>
</dbReference>
<gene>
    <name evidence="1" type="ORF">AA2016_1566</name>
    <name evidence="2" type="ORF">FHS67_002892</name>
</gene>
<dbReference type="RefSeq" id="WP_157097004.1">
    <property type="nucleotide sequence ID" value="NZ_CP015005.1"/>
</dbReference>
<name>A0AAC9AQH7_AMIAI</name>
<dbReference type="KEGG" id="aak:AA2016_1566"/>
<organism evidence="1 3">
    <name type="scientific">Aminobacter aminovorans</name>
    <name type="common">Chelatobacter heintzii</name>
    <dbReference type="NCBI Taxonomy" id="83263"/>
    <lineage>
        <taxon>Bacteria</taxon>
        <taxon>Pseudomonadati</taxon>
        <taxon>Pseudomonadota</taxon>
        <taxon>Alphaproteobacteria</taxon>
        <taxon>Hyphomicrobiales</taxon>
        <taxon>Phyllobacteriaceae</taxon>
        <taxon>Aminobacter</taxon>
    </lineage>
</organism>
<dbReference type="EMBL" id="JACICB010000009">
    <property type="protein sequence ID" value="MBB3706570.1"/>
    <property type="molecule type" value="Genomic_DNA"/>
</dbReference>
<reference evidence="1 3" key="1">
    <citation type="submission" date="2016-03" db="EMBL/GenBank/DDBJ databases">
        <title>Complete genome of Aminobacter aminovorans KCTC 2477.</title>
        <authorList>
            <person name="Kim K.M."/>
        </authorList>
    </citation>
    <scope>NUCLEOTIDE SEQUENCE [LARGE SCALE GENOMIC DNA]</scope>
    <source>
        <strain evidence="1 3">KCTC 2477</strain>
    </source>
</reference>
<proteinExistence type="predicted"/>
<dbReference type="AlphaFoldDB" id="A0AAC9AQH7"/>
<dbReference type="Proteomes" id="UP000577697">
    <property type="component" value="Unassembled WGS sequence"/>
</dbReference>
<evidence type="ECO:0000313" key="4">
    <source>
        <dbReference type="Proteomes" id="UP000577697"/>
    </source>
</evidence>
<evidence type="ECO:0000313" key="2">
    <source>
        <dbReference type="EMBL" id="MBB3706570.1"/>
    </source>
</evidence>
<sequence>MSRFVPQEDMTADQVMQCSYEAAAIIRLCESAAWAIQNGGDSTNLSDAIGAGLRTAHELVGVMHDALARHEGKGGEA</sequence>
<reference evidence="2 4" key="2">
    <citation type="submission" date="2020-08" db="EMBL/GenBank/DDBJ databases">
        <title>Genomic Encyclopedia of Type Strains, Phase IV (KMG-IV): sequencing the most valuable type-strain genomes for metagenomic binning, comparative biology and taxonomic classification.</title>
        <authorList>
            <person name="Goeker M."/>
        </authorList>
    </citation>
    <scope>NUCLEOTIDE SEQUENCE [LARGE SCALE GENOMIC DNA]</scope>
    <source>
        <strain evidence="2 4">DSM 10368</strain>
    </source>
</reference>
<keyword evidence="4" id="KW-1185">Reference proteome</keyword>
<evidence type="ECO:0000313" key="3">
    <source>
        <dbReference type="Proteomes" id="UP000075755"/>
    </source>
</evidence>
<accession>A0AAC9AQH7</accession>
<protein>
    <submittedName>
        <fullName evidence="1">Uncharacterized protein</fullName>
    </submittedName>
</protein>
<evidence type="ECO:0000313" key="1">
    <source>
        <dbReference type="EMBL" id="AMS40498.1"/>
    </source>
</evidence>
<dbReference type="Proteomes" id="UP000075755">
    <property type="component" value="Chromosome"/>
</dbReference>